<reference evidence="1 2" key="1">
    <citation type="submission" date="2019-08" db="EMBL/GenBank/DDBJ databases">
        <authorList>
            <person name="Peeters C."/>
        </authorList>
    </citation>
    <scope>NUCLEOTIDE SEQUENCE [LARGE SCALE GENOMIC DNA]</scope>
    <source>
        <strain evidence="1 2">LMG 31011</strain>
    </source>
</reference>
<evidence type="ECO:0000313" key="1">
    <source>
        <dbReference type="EMBL" id="VVE47007.1"/>
    </source>
</evidence>
<organism evidence="1 2">
    <name type="scientific">Pandoraea aquatica</name>
    <dbReference type="NCBI Taxonomy" id="2508290"/>
    <lineage>
        <taxon>Bacteria</taxon>
        <taxon>Pseudomonadati</taxon>
        <taxon>Pseudomonadota</taxon>
        <taxon>Betaproteobacteria</taxon>
        <taxon>Burkholderiales</taxon>
        <taxon>Burkholderiaceae</taxon>
        <taxon>Pandoraea</taxon>
    </lineage>
</organism>
<keyword evidence="2" id="KW-1185">Reference proteome</keyword>
<name>A0A5E4YEX3_9BURK</name>
<dbReference type="EMBL" id="CABPSN010000008">
    <property type="protein sequence ID" value="VVE47007.1"/>
    <property type="molecule type" value="Genomic_DNA"/>
</dbReference>
<gene>
    <name evidence="1" type="ORF">PAQ31011_04482</name>
</gene>
<dbReference type="OrthoDB" id="8942695at2"/>
<evidence type="ECO:0000313" key="2">
    <source>
        <dbReference type="Proteomes" id="UP000366819"/>
    </source>
</evidence>
<sequence>MLTALGIFPFPALSAEALTFRDEYHAVIARCIARLEVRIASPGGAVDSDFEAFLAEISAIGGSGDIGVAAHVICSAQRDAKYWRRQLALCHIASYRDGQKYLADTRFDYPVRTGKRSLRILAQLPNELRAAMLFQTDVPWCSPEHSVRLFNDGLIALRIPGTPWRLPILPACVTDAAGGLTPEELTRLIDTRFEGGASFSERIVAGRTGLPRHEGQALADWHLKIGEDYLVCLDAISKEWATLEFVGACEIALSVGDWPRAMHALDKVWWGVVGCRKPAFVYAQCTRLIDMLDASGFRFTAAEMALGLAKELVGPEWVDIAAELRERAADRLAMAGLPAEDGLELDQTATAIREVMDRERPALRSGSMRFGNYVIQCEGMRDPYAGIEFLAASNQEWLLMARRHPTEGNPGVFEWVTSATALGASRTHVHPRSNAAMTEYETLQGLAALDVLWSGSGKAVASSWHGMPRPPRVLSGSRVW</sequence>
<proteinExistence type="predicted"/>
<dbReference type="Proteomes" id="UP000366819">
    <property type="component" value="Unassembled WGS sequence"/>
</dbReference>
<accession>A0A5E4YEX3</accession>
<dbReference type="RefSeq" id="WP_150577852.1">
    <property type="nucleotide sequence ID" value="NZ_CABPSN010000008.1"/>
</dbReference>
<protein>
    <submittedName>
        <fullName evidence="1">Uncharacterized protein</fullName>
    </submittedName>
</protein>
<dbReference type="AlphaFoldDB" id="A0A5E4YEX3"/>